<dbReference type="PANTHER" id="PTHR11893:SF36">
    <property type="entry name" value="INNEXIN-5"/>
    <property type="match status" value="1"/>
</dbReference>
<dbReference type="GO" id="GO:0034220">
    <property type="term" value="P:monoatomic ion transmembrane transport"/>
    <property type="evidence" value="ECO:0007669"/>
    <property type="project" value="UniProtKB-KW"/>
</dbReference>
<dbReference type="EMBL" id="NIVC01000059">
    <property type="protein sequence ID" value="PAA92238.1"/>
    <property type="molecule type" value="Genomic_DNA"/>
</dbReference>
<accession>A0A267H1S5</accession>
<dbReference type="GO" id="GO:0005921">
    <property type="term" value="C:gap junction"/>
    <property type="evidence" value="ECO:0007669"/>
    <property type="project" value="UniProtKB-UniRule"/>
</dbReference>
<keyword evidence="8 9" id="KW-0407">Ion channel</keyword>
<evidence type="ECO:0000256" key="7">
    <source>
        <dbReference type="ARBA" id="ARBA00023136"/>
    </source>
</evidence>
<dbReference type="PANTHER" id="PTHR11893">
    <property type="entry name" value="INNEXIN"/>
    <property type="match status" value="1"/>
</dbReference>
<dbReference type="InterPro" id="IPR000990">
    <property type="entry name" value="Innexin"/>
</dbReference>
<keyword evidence="2 9" id="KW-0813">Transport</keyword>
<comment type="function">
    <text evidence="9">Structural component of the gap junctions.</text>
</comment>
<evidence type="ECO:0000256" key="5">
    <source>
        <dbReference type="ARBA" id="ARBA00022989"/>
    </source>
</evidence>
<evidence type="ECO:0000256" key="1">
    <source>
        <dbReference type="ARBA" id="ARBA00004651"/>
    </source>
</evidence>
<evidence type="ECO:0000256" key="8">
    <source>
        <dbReference type="ARBA" id="ARBA00023303"/>
    </source>
</evidence>
<feature type="transmembrane region" description="Helical" evidence="9">
    <location>
        <begin position="220"/>
        <end position="240"/>
    </location>
</feature>
<comment type="caution">
    <text evidence="10">The sequence shown here is derived from an EMBL/GenBank/DDBJ whole genome shotgun (WGS) entry which is preliminary data.</text>
</comment>
<evidence type="ECO:0000313" key="10">
    <source>
        <dbReference type="EMBL" id="PAA92238.1"/>
    </source>
</evidence>
<dbReference type="GO" id="GO:0005243">
    <property type="term" value="F:gap junction channel activity"/>
    <property type="evidence" value="ECO:0007669"/>
    <property type="project" value="TreeGrafter"/>
</dbReference>
<gene>
    <name evidence="9" type="primary">inx</name>
    <name evidence="10" type="ORF">BOX15_Mlig000049g3</name>
</gene>
<dbReference type="Proteomes" id="UP000215902">
    <property type="component" value="Unassembled WGS sequence"/>
</dbReference>
<evidence type="ECO:0000256" key="9">
    <source>
        <dbReference type="RuleBase" id="RU010713"/>
    </source>
</evidence>
<keyword evidence="4 9" id="KW-0812">Transmembrane</keyword>
<evidence type="ECO:0000313" key="11">
    <source>
        <dbReference type="Proteomes" id="UP000215902"/>
    </source>
</evidence>
<reference evidence="10 11" key="1">
    <citation type="submission" date="2017-06" db="EMBL/GenBank/DDBJ databases">
        <title>A platform for efficient transgenesis in Macrostomum lignano, a flatworm model organism for stem cell research.</title>
        <authorList>
            <person name="Berezikov E."/>
        </authorList>
    </citation>
    <scope>NUCLEOTIDE SEQUENCE [LARGE SCALE GENOMIC DNA]</scope>
    <source>
        <strain evidence="10">DV1</strain>
        <tissue evidence="10">Whole organism</tissue>
    </source>
</reference>
<dbReference type="PROSITE" id="PS51013">
    <property type="entry name" value="PANNEXIN"/>
    <property type="match status" value="1"/>
</dbReference>
<dbReference type="PRINTS" id="PR01262">
    <property type="entry name" value="INNEXIN"/>
</dbReference>
<keyword evidence="3" id="KW-1003">Cell membrane</keyword>
<sequence>MNADFFFRFTKFKFGSLVNAEDFADKVNYQWTGAFLIISTAVIAMRQYIFTPIQCWVPPEWPRPWEEYTENYCWIQNTYHVAHMDPAHPDMLTRRKSELNYYQWVPFVLALEALLVYTPHLVWKIMAQQIGYNPNAIVKFAAETATMDQERKKKLVNFLARHIEKTINCRGCGHYQDSRTGPDCGRQVTFKTEPRQKLHQACHKFLPCFWFGKRSGTMLLALYITNKMVYALVGVAHLFIMQSFLGFDSLAFGWHCMSNLLRGREWEQTMVFPRVTFCDVPSKHVGQWNIRSVQCVLPVNLLNEKIYIFLWFWTILCLSLTGGSTIVWLIRLLVYKNRQTFVKRYLMVLRSACDESKEDKKKRKQFVNQFLSHDGIFLLRMIAENIGDVCAAEIRKQFVNQFLSHDGIFLLRMIAENIGDVCAAEIVEELYKLYRGGDAEEAVASNALPNGARRSSANFMRRTSQMNPPVDF</sequence>
<evidence type="ECO:0000256" key="2">
    <source>
        <dbReference type="ARBA" id="ARBA00022448"/>
    </source>
</evidence>
<dbReference type="OrthoDB" id="5867527at2759"/>
<dbReference type="GO" id="GO:0005886">
    <property type="term" value="C:plasma membrane"/>
    <property type="evidence" value="ECO:0007669"/>
    <property type="project" value="UniProtKB-SubCell"/>
</dbReference>
<evidence type="ECO:0000256" key="3">
    <source>
        <dbReference type="ARBA" id="ARBA00022475"/>
    </source>
</evidence>
<keyword evidence="6 9" id="KW-0406">Ion transport</keyword>
<feature type="transmembrane region" description="Helical" evidence="9">
    <location>
        <begin position="101"/>
        <end position="123"/>
    </location>
</feature>
<organism evidence="10 11">
    <name type="scientific">Macrostomum lignano</name>
    <dbReference type="NCBI Taxonomy" id="282301"/>
    <lineage>
        <taxon>Eukaryota</taxon>
        <taxon>Metazoa</taxon>
        <taxon>Spiralia</taxon>
        <taxon>Lophotrochozoa</taxon>
        <taxon>Platyhelminthes</taxon>
        <taxon>Rhabditophora</taxon>
        <taxon>Macrostomorpha</taxon>
        <taxon>Macrostomida</taxon>
        <taxon>Macrostomidae</taxon>
        <taxon>Macrostomum</taxon>
    </lineage>
</organism>
<dbReference type="STRING" id="282301.A0A267H1S5"/>
<feature type="transmembrane region" description="Helical" evidence="9">
    <location>
        <begin position="306"/>
        <end position="334"/>
    </location>
</feature>
<evidence type="ECO:0000256" key="4">
    <source>
        <dbReference type="ARBA" id="ARBA00022692"/>
    </source>
</evidence>
<keyword evidence="7 9" id="KW-0472">Membrane</keyword>
<comment type="caution">
    <text evidence="9">Lacks conserved residue(s) required for the propagation of feature annotation.</text>
</comment>
<evidence type="ECO:0000256" key="6">
    <source>
        <dbReference type="ARBA" id="ARBA00023065"/>
    </source>
</evidence>
<protein>
    <recommendedName>
        <fullName evidence="9">Innexin</fullName>
    </recommendedName>
</protein>
<keyword evidence="5 9" id="KW-1133">Transmembrane helix</keyword>
<name>A0A267H1S5_9PLAT</name>
<dbReference type="Pfam" id="PF00876">
    <property type="entry name" value="Innexin"/>
    <property type="match status" value="1"/>
</dbReference>
<comment type="similarity">
    <text evidence="9">Belongs to the pannexin family.</text>
</comment>
<feature type="non-terminal residue" evidence="10">
    <location>
        <position position="472"/>
    </location>
</feature>
<proteinExistence type="inferred from homology"/>
<dbReference type="AlphaFoldDB" id="A0A267H1S5"/>
<comment type="subcellular location">
    <subcellularLocation>
        <location evidence="1 9">Cell membrane</location>
        <topology evidence="1 9">Multi-pass membrane protein</topology>
    </subcellularLocation>
</comment>
<keyword evidence="11" id="KW-1185">Reference proteome</keyword>